<evidence type="ECO:0000256" key="5">
    <source>
        <dbReference type="ARBA" id="ARBA00023002"/>
    </source>
</evidence>
<evidence type="ECO:0000256" key="3">
    <source>
        <dbReference type="ARBA" id="ARBA00022630"/>
    </source>
</evidence>
<name>A0AAV3U155_9ALTE</name>
<dbReference type="EMBL" id="BAABLX010000009">
    <property type="protein sequence ID" value="GAA4938583.1"/>
    <property type="molecule type" value="Genomic_DNA"/>
</dbReference>
<dbReference type="Pfam" id="PF05199">
    <property type="entry name" value="GMC_oxred_C"/>
    <property type="match status" value="1"/>
</dbReference>
<gene>
    <name evidence="7" type="ORF">GCM10025791_15810</name>
</gene>
<dbReference type="AlphaFoldDB" id="A0AAV3U155"/>
<dbReference type="RefSeq" id="WP_345419745.1">
    <property type="nucleotide sequence ID" value="NZ_AP031496.1"/>
</dbReference>
<keyword evidence="8" id="KW-1185">Reference proteome</keyword>
<dbReference type="Proteomes" id="UP001409585">
    <property type="component" value="Unassembled WGS sequence"/>
</dbReference>
<keyword evidence="4" id="KW-0274">FAD</keyword>
<evidence type="ECO:0000313" key="8">
    <source>
        <dbReference type="Proteomes" id="UP001409585"/>
    </source>
</evidence>
<evidence type="ECO:0000313" key="7">
    <source>
        <dbReference type="EMBL" id="GAA4938583.1"/>
    </source>
</evidence>
<comment type="cofactor">
    <cofactor evidence="1">
        <name>FAD</name>
        <dbReference type="ChEBI" id="CHEBI:57692"/>
    </cofactor>
</comment>
<protein>
    <submittedName>
        <fullName evidence="7">GMC family oxidoreductase</fullName>
    </submittedName>
</protein>
<dbReference type="InterPro" id="IPR051473">
    <property type="entry name" value="P2Ox-like"/>
</dbReference>
<comment type="similarity">
    <text evidence="2">Belongs to the GMC oxidoreductase family.</text>
</comment>
<evidence type="ECO:0000259" key="6">
    <source>
        <dbReference type="Pfam" id="PF05199"/>
    </source>
</evidence>
<dbReference type="InterPro" id="IPR036188">
    <property type="entry name" value="FAD/NAD-bd_sf"/>
</dbReference>
<dbReference type="PANTHER" id="PTHR42784">
    <property type="entry name" value="PYRANOSE 2-OXIDASE"/>
    <property type="match status" value="1"/>
</dbReference>
<feature type="domain" description="Glucose-methanol-choline oxidoreductase C-terminal" evidence="6">
    <location>
        <begin position="354"/>
        <end position="478"/>
    </location>
</feature>
<evidence type="ECO:0000256" key="1">
    <source>
        <dbReference type="ARBA" id="ARBA00001974"/>
    </source>
</evidence>
<organism evidence="7 8">
    <name type="scientific">Halioxenophilus aromaticivorans</name>
    <dbReference type="NCBI Taxonomy" id="1306992"/>
    <lineage>
        <taxon>Bacteria</taxon>
        <taxon>Pseudomonadati</taxon>
        <taxon>Pseudomonadota</taxon>
        <taxon>Gammaproteobacteria</taxon>
        <taxon>Alteromonadales</taxon>
        <taxon>Alteromonadaceae</taxon>
        <taxon>Halioxenophilus</taxon>
    </lineage>
</organism>
<accession>A0AAV3U155</accession>
<comment type="caution">
    <text evidence="7">The sequence shown here is derived from an EMBL/GenBank/DDBJ whole genome shotgun (WGS) entry which is preliminary data.</text>
</comment>
<dbReference type="PANTHER" id="PTHR42784:SF1">
    <property type="entry name" value="PYRANOSE 2-OXIDASE"/>
    <property type="match status" value="1"/>
</dbReference>
<keyword evidence="5" id="KW-0560">Oxidoreductase</keyword>
<evidence type="ECO:0000256" key="4">
    <source>
        <dbReference type="ARBA" id="ARBA00022827"/>
    </source>
</evidence>
<dbReference type="Gene3D" id="3.50.50.60">
    <property type="entry name" value="FAD/NAD(P)-binding domain"/>
    <property type="match status" value="2"/>
</dbReference>
<dbReference type="InterPro" id="IPR007867">
    <property type="entry name" value="GMC_OxRtase_C"/>
</dbReference>
<sequence>MLTDLSALNGQAFQPDTYDVVIAGAGPAGITLARKLSAGGKRVALLEGGGLSYTQESQDVYSLSEQSNEFTRMYFASTRLRFFGGTSNHWAGRCSPMRELDFTERSSAYKESGWPVSLAEIQPYLAEARDILDVSTPEEFPITPGTVPMAKGFEPDVAIISAPTRFGTKYLDEVQNNSNIDLFINANLVDIRLTDDLTATAAYRVRNYAGDEYDFTGQDYILALGAIENARLMLASNSQLSDGVGNAEGMVGACYMDHYNITMGEFVANYSAWGDANRMSYFTTRQFSEANDIGSSNVTIKYGSPIKTYGNFAGVKKFLATQSCRMGMEGAMQKLFPFHCSDTGLITTLTEQEPSRSNRVVLTEETDALGLPKAKVEWSLTDFDQRTIREIAKEMAVQMTEAGLGRVQLPEFITDESLEIPFYGHAHHLGTTRMAQDAIDGVVNTDCKVFGNDNLYVAGSSIFPRGGGHNPTMPLVQFALRLSDHLLAVDESPAILNPS</sequence>
<dbReference type="SUPFAM" id="SSF51905">
    <property type="entry name" value="FAD/NAD(P)-binding domain"/>
    <property type="match status" value="1"/>
</dbReference>
<keyword evidence="3" id="KW-0285">Flavoprotein</keyword>
<proteinExistence type="inferred from homology"/>
<dbReference type="GO" id="GO:0016614">
    <property type="term" value="F:oxidoreductase activity, acting on CH-OH group of donors"/>
    <property type="evidence" value="ECO:0007669"/>
    <property type="project" value="InterPro"/>
</dbReference>
<evidence type="ECO:0000256" key="2">
    <source>
        <dbReference type="ARBA" id="ARBA00010790"/>
    </source>
</evidence>
<reference evidence="8" key="1">
    <citation type="journal article" date="2019" name="Int. J. Syst. Evol. Microbiol.">
        <title>The Global Catalogue of Microorganisms (GCM) 10K type strain sequencing project: providing services to taxonomists for standard genome sequencing and annotation.</title>
        <authorList>
            <consortium name="The Broad Institute Genomics Platform"/>
            <consortium name="The Broad Institute Genome Sequencing Center for Infectious Disease"/>
            <person name="Wu L."/>
            <person name="Ma J."/>
        </authorList>
    </citation>
    <scope>NUCLEOTIDE SEQUENCE [LARGE SCALE GENOMIC DNA]</scope>
    <source>
        <strain evidence="8">JCM 19134</strain>
    </source>
</reference>